<dbReference type="SUPFAM" id="SSF51998">
    <property type="entry name" value="PFL-like glycyl radical enzymes"/>
    <property type="match status" value="1"/>
</dbReference>
<dbReference type="AlphaFoldDB" id="A0A1C4C8U6"/>
<dbReference type="Pfam" id="PF11230">
    <property type="entry name" value="YjjI-like"/>
    <property type="match status" value="1"/>
</dbReference>
<dbReference type="OrthoDB" id="6189458at2"/>
<dbReference type="Proteomes" id="UP000199698">
    <property type="component" value="Unassembled WGS sequence"/>
</dbReference>
<dbReference type="NCBIfam" id="TIGR04040">
    <property type="entry name" value="glycyl_YjjI"/>
    <property type="match status" value="1"/>
</dbReference>
<sequence length="513" mass="57994">MTEFQNSCYQIVTDPNLSPKQKANLLALAAENNLPYVDIDSETKKALDERVICDMYEGHAPYKPRYVLPDYAKFLQQGSKWLELKPAKTFDDALNMLTIAYHHVPSVTGMPVYLGCLDQILLPYVGNLTEDEIYQRLKRFWIMLDRNLPDAFMHANIGPTDNIICRVILRVDRELKQVAPNLTFIYDEDITPESLLLVAIENICETSKPHIANNNMIKKDFDDQGYGVVSCYNSLPIAGGGSTLSRINLKEVALRSKNSEDFLTNTLPYYCQLQFNLIQARSDFLYNQSNFFNSSFLVQEGLIDPNRFAPMFGIFGMAEAVNILQEKANLAGRYGFDEQANELALTITELIAKFIENHTIENAWKGKAMLHSQSGISTDRGATPGLRIPYGHEPDPVTHIMALFKHHHYYTSGISDILTIDETIKNNPSALLQICKAAFKLGFREFTANISGNDLVRVTGYMVRLSDIKKYKQEGSRINTTFLGAEAADDVKNNSYLCRKPRVISHEQVMGNR</sequence>
<accession>A0A1C4C8U6</accession>
<organism evidence="1 2">
    <name type="scientific">Gilliamella intestini</name>
    <dbReference type="NCBI Taxonomy" id="1798183"/>
    <lineage>
        <taxon>Bacteria</taxon>
        <taxon>Pseudomonadati</taxon>
        <taxon>Pseudomonadota</taxon>
        <taxon>Gammaproteobacteria</taxon>
        <taxon>Orbales</taxon>
        <taxon>Orbaceae</taxon>
        <taxon>Gilliamella</taxon>
    </lineage>
</organism>
<dbReference type="STRING" id="1798183.GA0061080_103213"/>
<dbReference type="Gene3D" id="3.20.70.20">
    <property type="match status" value="1"/>
</dbReference>
<dbReference type="RefSeq" id="WP_091124240.1">
    <property type="nucleotide sequence ID" value="NZ_FMBA01000032.1"/>
</dbReference>
<name>A0A1C4C8U6_9GAMM</name>
<reference evidence="2" key="1">
    <citation type="submission" date="2016-08" db="EMBL/GenBank/DDBJ databases">
        <authorList>
            <person name="Varghese N."/>
            <person name="Submissions Spin"/>
        </authorList>
    </citation>
    <scope>NUCLEOTIDE SEQUENCE [LARGE SCALE GENOMIC DNA]</scope>
    <source>
        <strain evidence="2">R-53144</strain>
    </source>
</reference>
<dbReference type="EMBL" id="FMBA01000032">
    <property type="protein sequence ID" value="SCC15478.1"/>
    <property type="molecule type" value="Genomic_DNA"/>
</dbReference>
<dbReference type="PIRSF" id="PIRSF028991">
    <property type="entry name" value="Glycl_rad_HI0521_prd"/>
    <property type="match status" value="1"/>
</dbReference>
<protein>
    <submittedName>
        <fullName evidence="1">Glycine radical enzyme, YjjI family</fullName>
    </submittedName>
</protein>
<evidence type="ECO:0000313" key="2">
    <source>
        <dbReference type="Proteomes" id="UP000199698"/>
    </source>
</evidence>
<dbReference type="InterPro" id="IPR016905">
    <property type="entry name" value="Glycyl_radical_YjjI-like"/>
</dbReference>
<evidence type="ECO:0000313" key="1">
    <source>
        <dbReference type="EMBL" id="SCC15478.1"/>
    </source>
</evidence>
<keyword evidence="2" id="KW-1185">Reference proteome</keyword>
<gene>
    <name evidence="1" type="ORF">GA0061080_103213</name>
</gene>
<proteinExistence type="predicted"/>